<dbReference type="CDD" id="cd00449">
    <property type="entry name" value="PLPDE_IV"/>
    <property type="match status" value="1"/>
</dbReference>
<dbReference type="GO" id="GO:0003824">
    <property type="term" value="F:catalytic activity"/>
    <property type="evidence" value="ECO:0007669"/>
    <property type="project" value="InterPro"/>
</dbReference>
<feature type="region of interest" description="Disordered" evidence="1">
    <location>
        <begin position="1414"/>
        <end position="1434"/>
    </location>
</feature>
<dbReference type="SUPFAM" id="SSF53474">
    <property type="entry name" value="alpha/beta-Hydrolases"/>
    <property type="match status" value="1"/>
</dbReference>
<dbReference type="PANTHER" id="PTHR47703">
    <property type="entry name" value="D-AMINOACID AMINOTRANSFERASE-LIKE PLP-DEPENDENT ENZYMES SUPERFAMILY PROTEIN"/>
    <property type="match status" value="1"/>
</dbReference>
<dbReference type="InterPro" id="IPR029058">
    <property type="entry name" value="AB_hydrolase_fold"/>
</dbReference>
<dbReference type="SUPFAM" id="SSF56752">
    <property type="entry name" value="D-aminoacid aminotransferase-like PLP-dependent enzymes"/>
    <property type="match status" value="1"/>
</dbReference>
<dbReference type="InterPro" id="IPR001544">
    <property type="entry name" value="Aminotrans_IV"/>
</dbReference>
<feature type="region of interest" description="Disordered" evidence="1">
    <location>
        <begin position="1090"/>
        <end position="1113"/>
    </location>
</feature>
<gene>
    <name evidence="2" type="ORF">C923_05705</name>
</gene>
<evidence type="ECO:0000256" key="1">
    <source>
        <dbReference type="SAM" id="MobiDB-lite"/>
    </source>
</evidence>
<dbReference type="EMBL" id="KE124753">
    <property type="protein sequence ID" value="EWC73634.1"/>
    <property type="molecule type" value="Genomic_DNA"/>
</dbReference>
<protein>
    <submittedName>
        <fullName evidence="2">Uncharacterized protein</fullName>
    </submittedName>
</protein>
<dbReference type="Gene3D" id="3.20.10.10">
    <property type="entry name" value="D-amino Acid Aminotransferase, subunit A, domain 2"/>
    <property type="match status" value="1"/>
</dbReference>
<accession>W7JG01</accession>
<dbReference type="InterPro" id="IPR043132">
    <property type="entry name" value="BCAT-like_C"/>
</dbReference>
<organism evidence="2 3">
    <name type="scientific">Plasmodium falciparum UGT5.1</name>
    <dbReference type="NCBI Taxonomy" id="1237627"/>
    <lineage>
        <taxon>Eukaryota</taxon>
        <taxon>Sar</taxon>
        <taxon>Alveolata</taxon>
        <taxon>Apicomplexa</taxon>
        <taxon>Aconoidasida</taxon>
        <taxon>Haemosporida</taxon>
        <taxon>Plasmodiidae</taxon>
        <taxon>Plasmodium</taxon>
        <taxon>Plasmodium (Laverania)</taxon>
    </lineage>
</organism>
<dbReference type="Proteomes" id="UP000030697">
    <property type="component" value="Unassembled WGS sequence"/>
</dbReference>
<dbReference type="Gene3D" id="3.40.50.1820">
    <property type="entry name" value="alpha/beta hydrolase"/>
    <property type="match status" value="1"/>
</dbReference>
<proteinExistence type="predicted"/>
<reference evidence="2 3" key="1">
    <citation type="submission" date="2013-02" db="EMBL/GenBank/DDBJ databases">
        <title>The Genome Sequence of Plasmodium falciparum UGT5.1.</title>
        <authorList>
            <consortium name="The Broad Institute Genome Sequencing Platform"/>
            <consortium name="The Broad Institute Genome Sequencing Center for Infectious Disease"/>
            <person name="Neafsey D."/>
            <person name="Cheeseman I."/>
            <person name="Volkman S."/>
            <person name="Adams J."/>
            <person name="Walker B."/>
            <person name="Young S.K."/>
            <person name="Zeng Q."/>
            <person name="Gargeya S."/>
            <person name="Fitzgerald M."/>
            <person name="Haas B."/>
            <person name="Abouelleil A."/>
            <person name="Alvarado L."/>
            <person name="Arachchi H.M."/>
            <person name="Berlin A.M."/>
            <person name="Chapman S.B."/>
            <person name="Dewar J."/>
            <person name="Goldberg J."/>
            <person name="Griggs A."/>
            <person name="Gujja S."/>
            <person name="Hansen M."/>
            <person name="Howarth C."/>
            <person name="Imamovic A."/>
            <person name="Larimer J."/>
            <person name="McCowan C."/>
            <person name="Murphy C."/>
            <person name="Neiman D."/>
            <person name="Pearson M."/>
            <person name="Priest M."/>
            <person name="Roberts A."/>
            <person name="Saif S."/>
            <person name="Shea T."/>
            <person name="Sisk P."/>
            <person name="Sykes S."/>
            <person name="Wortman J."/>
            <person name="Nusbaum C."/>
            <person name="Birren B."/>
        </authorList>
    </citation>
    <scope>NUCLEOTIDE SEQUENCE [LARGE SCALE GENOMIC DNA]</scope>
    <source>
        <strain evidence="2 3">UGT5.1</strain>
    </source>
</reference>
<dbReference type="Pfam" id="PF01063">
    <property type="entry name" value="Aminotran_4"/>
    <property type="match status" value="1"/>
</dbReference>
<evidence type="ECO:0000313" key="3">
    <source>
        <dbReference type="Proteomes" id="UP000030697"/>
    </source>
</evidence>
<name>W7JG01_PLAFA</name>
<dbReference type="PANTHER" id="PTHR47703:SF2">
    <property type="entry name" value="D-AMINOACID AMINOTRANSFERASE-LIKE PLP-DEPENDENT ENZYMES SUPERFAMILY PROTEIN"/>
    <property type="match status" value="1"/>
</dbReference>
<evidence type="ECO:0000313" key="2">
    <source>
        <dbReference type="EMBL" id="EWC73634.1"/>
    </source>
</evidence>
<sequence length="1751" mass="209697">MAILIKDNVPSLVELSVQDFIKLGIHGVYTTMKTVMSPEYIFNFSLHMNNLHKYCTNYLKVQENVTNREHISKILKYLTVEDIYKNSSKNIKTGFEYLNNLQNDLKNKHFSGNSNYMVMITLTWDMNSTVDTLEKYYSILCYIKCLPKHQDHVQIDMMCGERKTPNIKYADVFQVRDKFLKLKNENSHEVVLFNESNQITEGLSCNFFCFLNNTLYTAKDELVLKGTIREQIINLCERENIKLKKDFIDIKDIHKFEFSFICSTTRNILPIRKIILFTENRKEPYEMNVNHPILLKLQDKLNQDIENKKEKYETIEFSKFYLRETSKLSSVLNDIRTIVKEKIRNEKKDKENIYKIKLEKLFSCNNKENYYNFFSSLYILYTLYVTYFLYINLEENVDLNEEQLNFYYYLKYFMIKINEINIHVNKNDIICPDTFTKINIGKDFNENVNEFIKSRGDIYQKKEPSEILKNECIQNYIKKLSGIINTMINYVNKDILNVYNNTYLDENKKLRNTNSQNIKICNKINIKNKTCEDLNDQSYHCNKKNESNVDEKSKIMDRDKSKDNFKSIDNLSSNKNMCGYSEINILTLFYHENYEKSISHANYNDFYISIEDDKFLNLLDKLIHLINILGDIFRKNSLKDKMNISNIQSFIKNQIVGTLDLFKYEMIYKYYAKQEYLYINRNKLDCMFIPCKQFLNNKMEKYYKNLRTNPDHLFHLDISNDNHNKYDIFFKAFNNQFYNYIYYEDYLRDIPVVLYFNPNGAYYELNACYGGILQFYLENNINVFVYNYRGYGKSCGYPNFNRNNMDALKIAEYLLSKDVKYLGLHGTSIGGPLCSYVSYHLSNFNKKSNHTYEMIDKIYNNEIDIRRIKKEIYKLILFMNRKKKKLIDHLLVPIKYILWLLLQFLTLCKLKICNYRMKKIWNINHIENKNLLNNRDTNYNNTQEEKSKISFVCIDRSFYNFEQVARYMIGEYAYNILKFTSYKLDITKYYINSNVPKILIYDNYDEIIHYMSNSITGVSKEISKVYKNGNLYMDSSRRKSNEKENLNHEYLNHEQIMNKNLLPLLIDDEKNGFHMSRERIENVDKSMEHRLNNNDNNKKGNNDTVHNNDKDDGFNMNRNLPTFADTLIIDEYVDNYWSENKLKNIDFRLFLQSWKVLNDCISFLNKCSTTNNSFISIGLETYKSIMSLYNSKEDKLEEQTHNAIYCIYNDNVSFMDTFKKVSSNYDDYIMEYMNNNLFKKTCIYDMLKENKEFTHEMELLNKILRDVYMSKRKDIEKVHFTYSGFFLKNDYLYDHINKDNRNNDKESLFRIEDIDVIKFLDEFSDSLYETVDSIKYNLNSCGQLFNEINNIPEKEQIDFLKAFIFKMKVYGSYPSQCFTLSKKVEFTNRLYEIPFLLSQYCDVHRNMKERINEDMPNNKMDDEEDKKPWNDHKEADKKIISSSKNLFTKIKSRNGIDLSSNIDNDERFTTSYNNNNEGKKTKKIKGKGNIQFEIASTDEYCLNENIISIPYFKIKKCLFLHDLIICMDYYKKETNKNKFDIFYKFDDNTYIIDIKQMVAFFNTYKDDITRKSNYFLSIFSEDIGIDINDFKFSGELEKYVSWMRLNNRMNICKIYFTLKNEIKKMKKYSEKLHSEYSTISQDTNIHFIIFLIYRILIFKKLFTHTYIIYAFIQRLNNSLDINHDEDDKNIDIKSLLPISYFRIYYKDNYKIYSPNALGWPVLVKCGHNGNLNKDEQHFLRLCLDSILRKHI</sequence>
<dbReference type="InterPro" id="IPR036038">
    <property type="entry name" value="Aminotransferase-like"/>
</dbReference>
<dbReference type="OrthoDB" id="10249433at2759"/>
<feature type="compositionally biased region" description="Basic and acidic residues" evidence="1">
    <location>
        <begin position="1425"/>
        <end position="1434"/>
    </location>
</feature>